<dbReference type="Proteomes" id="UP001158049">
    <property type="component" value="Unassembled WGS sequence"/>
</dbReference>
<evidence type="ECO:0000256" key="1">
    <source>
        <dbReference type="SAM" id="MobiDB-lite"/>
    </source>
</evidence>
<accession>A0ABY1QIA0</accession>
<feature type="region of interest" description="Disordered" evidence="1">
    <location>
        <begin position="161"/>
        <end position="196"/>
    </location>
</feature>
<feature type="transmembrane region" description="Helical" evidence="2">
    <location>
        <begin position="98"/>
        <end position="117"/>
    </location>
</feature>
<organism evidence="3 4">
    <name type="scientific">Noviherbaspirillum suwonense</name>
    <dbReference type="NCBI Taxonomy" id="1224511"/>
    <lineage>
        <taxon>Bacteria</taxon>
        <taxon>Pseudomonadati</taxon>
        <taxon>Pseudomonadota</taxon>
        <taxon>Betaproteobacteria</taxon>
        <taxon>Burkholderiales</taxon>
        <taxon>Oxalobacteraceae</taxon>
        <taxon>Noviherbaspirillum</taxon>
    </lineage>
</organism>
<dbReference type="EMBL" id="FXUL01000017">
    <property type="protein sequence ID" value="SMP71694.1"/>
    <property type="molecule type" value="Genomic_DNA"/>
</dbReference>
<keyword evidence="4" id="KW-1185">Reference proteome</keyword>
<dbReference type="RefSeq" id="WP_283443952.1">
    <property type="nucleotide sequence ID" value="NZ_FXUL01000017.1"/>
</dbReference>
<protein>
    <submittedName>
        <fullName evidence="3">Uncharacterized protein</fullName>
    </submittedName>
</protein>
<keyword evidence="2" id="KW-1133">Transmembrane helix</keyword>
<reference evidence="3 4" key="1">
    <citation type="submission" date="2017-05" db="EMBL/GenBank/DDBJ databases">
        <authorList>
            <person name="Varghese N."/>
            <person name="Submissions S."/>
        </authorList>
    </citation>
    <scope>NUCLEOTIDE SEQUENCE [LARGE SCALE GENOMIC DNA]</scope>
    <source>
        <strain evidence="3 4">DSM 26001</strain>
    </source>
</reference>
<evidence type="ECO:0000313" key="4">
    <source>
        <dbReference type="Proteomes" id="UP001158049"/>
    </source>
</evidence>
<proteinExistence type="predicted"/>
<evidence type="ECO:0000313" key="3">
    <source>
        <dbReference type="EMBL" id="SMP71694.1"/>
    </source>
</evidence>
<feature type="compositionally biased region" description="Low complexity" evidence="1">
    <location>
        <begin position="166"/>
        <end position="184"/>
    </location>
</feature>
<keyword evidence="2" id="KW-0812">Transmembrane</keyword>
<name>A0ABY1QIA0_9BURK</name>
<sequence>MQAQDIPEKELIIANSERLTSYSFDSLTRRQASTTLNQTAGTVPGTLATARKRIEESHADLSPGQRNGLAPASQVRPNVLTAQDSSGHRHDKPAVTGLLGPCLLLLASFLLGLAGYFSAGRLAPPRTVQVDAVKPYDNAFIKDTPAPMPAPAPMPVAEPEVKAMDAQPPATEPPAIAEPATQAPLELPQEKPADECSGAKRALQLCAAAG</sequence>
<evidence type="ECO:0000256" key="2">
    <source>
        <dbReference type="SAM" id="Phobius"/>
    </source>
</evidence>
<gene>
    <name evidence="3" type="ORF">SAMN06295970_11752</name>
</gene>
<comment type="caution">
    <text evidence="3">The sequence shown here is derived from an EMBL/GenBank/DDBJ whole genome shotgun (WGS) entry which is preliminary data.</text>
</comment>
<keyword evidence="2" id="KW-0472">Membrane</keyword>